<sequence length="430" mass="46746">MAQSSLNGDVYFATTVVSSVRRINTNNLITTIAGNNQIAYSGDGGLAIAASFRIPYGVALGMNGELFITDTNNNVIRKVSSTIGIITTIAGSVTGGYSGDGGLAIAAKLSSPYGIVVDQLNGTIYVCDFGNSRVRKLVPYCTKGTLVNGNCVYPVCYDLDFDDVRVCSGHGNCQSSNHCNCQEGWNGSLNCSIFSCESIGNCNGNGKCISNNTCECQSGWNSTFDCSQFECNDLNNCNGNGQCISNSTCECQSGWRGNSQCSATSCDALSQCNGNGKCISNNTYTPGQEELRPLSYDKPSKCHIFIMCYAISSPVMMIKCLEDFSDRFLPEIQSFLDYNRSVLVVGTKSDICDYSKTGDFRLGKYWNSYLCKKYDSYGKKLSQWMGAVSYVTTSSREFVGLEELEDLIVKTFIYSKLIKAPNKKEKCILC</sequence>
<dbReference type="Gene3D" id="2.10.25.10">
    <property type="entry name" value="Laminin"/>
    <property type="match status" value="1"/>
</dbReference>
<evidence type="ECO:0000256" key="4">
    <source>
        <dbReference type="PROSITE-ProRule" id="PRU00076"/>
    </source>
</evidence>
<keyword evidence="1 4" id="KW-0245">EGF-like domain</keyword>
<dbReference type="Gene3D" id="3.40.50.300">
    <property type="entry name" value="P-loop containing nucleotide triphosphate hydrolases"/>
    <property type="match status" value="1"/>
</dbReference>
<accession>D2VU27</accession>
<dbReference type="SUPFAM" id="SSF63829">
    <property type="entry name" value="Calcium-dependent phosphotriesterase"/>
    <property type="match status" value="1"/>
</dbReference>
<evidence type="ECO:0000313" key="6">
    <source>
        <dbReference type="EMBL" id="EFC39555.1"/>
    </source>
</evidence>
<dbReference type="OrthoDB" id="410592at2759"/>
<dbReference type="InParanoid" id="D2VU27"/>
<dbReference type="Gene3D" id="2.120.10.30">
    <property type="entry name" value="TolB, C-terminal domain"/>
    <property type="match status" value="1"/>
</dbReference>
<keyword evidence="7" id="KW-1185">Reference proteome</keyword>
<evidence type="ECO:0000313" key="7">
    <source>
        <dbReference type="Proteomes" id="UP000006671"/>
    </source>
</evidence>
<gene>
    <name evidence="6" type="ORF">NAEGRDRAFT_72514</name>
</gene>
<proteinExistence type="predicted"/>
<organism evidence="7">
    <name type="scientific">Naegleria gruberi</name>
    <name type="common">Amoeba</name>
    <dbReference type="NCBI Taxonomy" id="5762"/>
    <lineage>
        <taxon>Eukaryota</taxon>
        <taxon>Discoba</taxon>
        <taxon>Heterolobosea</taxon>
        <taxon>Tetramitia</taxon>
        <taxon>Eutetramitia</taxon>
        <taxon>Vahlkampfiidae</taxon>
        <taxon>Naegleria</taxon>
    </lineage>
</organism>
<reference evidence="6 7" key="1">
    <citation type="journal article" date="2010" name="Cell">
        <title>The genome of Naegleria gruberi illuminates early eukaryotic versatility.</title>
        <authorList>
            <person name="Fritz-Laylin L.K."/>
            <person name="Prochnik S.E."/>
            <person name="Ginger M.L."/>
            <person name="Dacks J.B."/>
            <person name="Carpenter M.L."/>
            <person name="Field M.C."/>
            <person name="Kuo A."/>
            <person name="Paredez A."/>
            <person name="Chapman J."/>
            <person name="Pham J."/>
            <person name="Shu S."/>
            <person name="Neupane R."/>
            <person name="Cipriano M."/>
            <person name="Mancuso J."/>
            <person name="Tu H."/>
            <person name="Salamov A."/>
            <person name="Lindquist E."/>
            <person name="Shapiro H."/>
            <person name="Lucas S."/>
            <person name="Grigoriev I.V."/>
            <person name="Cande W.Z."/>
            <person name="Fulton C."/>
            <person name="Rokhsar D.S."/>
            <person name="Dawson S.C."/>
        </authorList>
    </citation>
    <scope>NUCLEOTIDE SEQUENCE [LARGE SCALE GENOMIC DNA]</scope>
    <source>
        <strain evidence="6 7">NEG-M</strain>
    </source>
</reference>
<protein>
    <submittedName>
        <fullName evidence="6">Predicted protein</fullName>
    </submittedName>
</protein>
<dbReference type="PANTHER" id="PTHR11219:SF69">
    <property type="entry name" value="TENEURIN-A"/>
    <property type="match status" value="1"/>
</dbReference>
<dbReference type="KEGG" id="ngr:NAEGRDRAFT_72514"/>
<dbReference type="AlphaFoldDB" id="D2VU27"/>
<dbReference type="RefSeq" id="XP_002672299.1">
    <property type="nucleotide sequence ID" value="XM_002672253.1"/>
</dbReference>
<dbReference type="PROSITE" id="PS01186">
    <property type="entry name" value="EGF_2"/>
    <property type="match status" value="2"/>
</dbReference>
<evidence type="ECO:0000256" key="1">
    <source>
        <dbReference type="ARBA" id="ARBA00022536"/>
    </source>
</evidence>
<dbReference type="GeneID" id="8855784"/>
<dbReference type="VEuPathDB" id="AmoebaDB:NAEGRDRAFT_72514"/>
<dbReference type="InterPro" id="IPR000742">
    <property type="entry name" value="EGF"/>
</dbReference>
<dbReference type="SUPFAM" id="SSF52540">
    <property type="entry name" value="P-loop containing nucleoside triphosphate hydrolases"/>
    <property type="match status" value="1"/>
</dbReference>
<comment type="caution">
    <text evidence="4">Lacks conserved residue(s) required for the propagation of feature annotation.</text>
</comment>
<dbReference type="InterPro" id="IPR027417">
    <property type="entry name" value="P-loop_NTPase"/>
</dbReference>
<dbReference type="Proteomes" id="UP000006671">
    <property type="component" value="Unassembled WGS sequence"/>
</dbReference>
<dbReference type="InterPro" id="IPR051216">
    <property type="entry name" value="Teneurin"/>
</dbReference>
<name>D2VU27_NAEGR</name>
<dbReference type="EMBL" id="GG738898">
    <property type="protein sequence ID" value="EFC39555.1"/>
    <property type="molecule type" value="Genomic_DNA"/>
</dbReference>
<evidence type="ECO:0000259" key="5">
    <source>
        <dbReference type="PROSITE" id="PS50026"/>
    </source>
</evidence>
<dbReference type="InterPro" id="IPR011042">
    <property type="entry name" value="6-blade_b-propeller_TolB-like"/>
</dbReference>
<dbReference type="InterPro" id="IPR001806">
    <property type="entry name" value="Small_GTPase"/>
</dbReference>
<dbReference type="SMART" id="SM00174">
    <property type="entry name" value="RHO"/>
    <property type="match status" value="1"/>
</dbReference>
<dbReference type="STRING" id="5762.D2VU27"/>
<feature type="domain" description="EGF-like" evidence="5">
    <location>
        <begin position="227"/>
        <end position="262"/>
    </location>
</feature>
<dbReference type="SMART" id="SM00181">
    <property type="entry name" value="EGF"/>
    <property type="match status" value="3"/>
</dbReference>
<dbReference type="Pfam" id="PF01436">
    <property type="entry name" value="NHL"/>
    <property type="match status" value="1"/>
</dbReference>
<keyword evidence="2" id="KW-0677">Repeat</keyword>
<evidence type="ECO:0000256" key="2">
    <source>
        <dbReference type="ARBA" id="ARBA00022737"/>
    </source>
</evidence>
<dbReference type="GO" id="GO:0005525">
    <property type="term" value="F:GTP binding"/>
    <property type="evidence" value="ECO:0007669"/>
    <property type="project" value="InterPro"/>
</dbReference>
<dbReference type="PROSITE" id="PS50026">
    <property type="entry name" value="EGF_3"/>
    <property type="match status" value="1"/>
</dbReference>
<evidence type="ECO:0000256" key="3">
    <source>
        <dbReference type="ARBA" id="ARBA00023157"/>
    </source>
</evidence>
<dbReference type="InterPro" id="IPR001258">
    <property type="entry name" value="NHL_repeat"/>
</dbReference>
<dbReference type="eggNOG" id="KOG1225">
    <property type="taxonomic scope" value="Eukaryota"/>
</dbReference>
<dbReference type="GO" id="GO:0003924">
    <property type="term" value="F:GTPase activity"/>
    <property type="evidence" value="ECO:0007669"/>
    <property type="project" value="InterPro"/>
</dbReference>
<dbReference type="PANTHER" id="PTHR11219">
    <property type="entry name" value="TENEURIN AND N-ACETYLGLUCOSAMINE-1-PHOSPHODIESTER ALPHA-N-ACETYLGLUCOSAMINIDASE"/>
    <property type="match status" value="1"/>
</dbReference>
<keyword evidence="3" id="KW-1015">Disulfide bond</keyword>